<organism evidence="2 3">
    <name type="scientific">[Myrmecia] bisecta</name>
    <dbReference type="NCBI Taxonomy" id="41462"/>
    <lineage>
        <taxon>Eukaryota</taxon>
        <taxon>Viridiplantae</taxon>
        <taxon>Chlorophyta</taxon>
        <taxon>core chlorophytes</taxon>
        <taxon>Trebouxiophyceae</taxon>
        <taxon>Trebouxiales</taxon>
        <taxon>Trebouxiaceae</taxon>
        <taxon>Myrmecia</taxon>
    </lineage>
</organism>
<comment type="caution">
    <text evidence="2">The sequence shown here is derived from an EMBL/GenBank/DDBJ whole genome shotgun (WGS) entry which is preliminary data.</text>
</comment>
<feature type="domain" description="Band 7" evidence="1">
    <location>
        <begin position="1"/>
        <end position="119"/>
    </location>
</feature>
<sequence>MDVVLQYTIAKDSLPEVAAKFRNFDKYQALMTAAANKAIHYSCAQFHVFDFQPQRVDVQDMIKLKMQENVAMFQATIHDVQLRNAGFPSQWKDAVASKEQAYQDISLALNERDQRVATANGTLAVALQQLENEAATAADIMSQLNMTVKDFIAYLTNRALESHAQGGSPVKLALEAPARGSYATEL</sequence>
<gene>
    <name evidence="2" type="ORF">WJX72_009162</name>
</gene>
<dbReference type="InterPro" id="IPR001107">
    <property type="entry name" value="Band_7"/>
</dbReference>
<keyword evidence="3" id="KW-1185">Reference proteome</keyword>
<accession>A0AAW1R8P3</accession>
<dbReference type="InterPro" id="IPR036013">
    <property type="entry name" value="Band_7/SPFH_dom_sf"/>
</dbReference>
<dbReference type="Gene3D" id="3.30.479.30">
    <property type="entry name" value="Band 7 domain"/>
    <property type="match status" value="1"/>
</dbReference>
<dbReference type="Proteomes" id="UP001489004">
    <property type="component" value="Unassembled WGS sequence"/>
</dbReference>
<evidence type="ECO:0000259" key="1">
    <source>
        <dbReference type="Pfam" id="PF01145"/>
    </source>
</evidence>
<evidence type="ECO:0000313" key="2">
    <source>
        <dbReference type="EMBL" id="KAK9830006.1"/>
    </source>
</evidence>
<proteinExistence type="predicted"/>
<protein>
    <recommendedName>
        <fullName evidence="1">Band 7 domain-containing protein</fullName>
    </recommendedName>
</protein>
<reference evidence="2 3" key="1">
    <citation type="journal article" date="2024" name="Nat. Commun.">
        <title>Phylogenomics reveals the evolutionary origins of lichenization in chlorophyte algae.</title>
        <authorList>
            <person name="Puginier C."/>
            <person name="Libourel C."/>
            <person name="Otte J."/>
            <person name="Skaloud P."/>
            <person name="Haon M."/>
            <person name="Grisel S."/>
            <person name="Petersen M."/>
            <person name="Berrin J.G."/>
            <person name="Delaux P.M."/>
            <person name="Dal Grande F."/>
            <person name="Keller J."/>
        </authorList>
    </citation>
    <scope>NUCLEOTIDE SEQUENCE [LARGE SCALE GENOMIC DNA]</scope>
    <source>
        <strain evidence="2 3">SAG 2043</strain>
    </source>
</reference>
<evidence type="ECO:0000313" key="3">
    <source>
        <dbReference type="Proteomes" id="UP001489004"/>
    </source>
</evidence>
<dbReference type="Pfam" id="PF01145">
    <property type="entry name" value="Band_7"/>
    <property type="match status" value="1"/>
</dbReference>
<dbReference type="EMBL" id="JALJOR010000001">
    <property type="protein sequence ID" value="KAK9830006.1"/>
    <property type="molecule type" value="Genomic_DNA"/>
</dbReference>
<dbReference type="AlphaFoldDB" id="A0AAW1R8P3"/>
<name>A0AAW1R8P3_9CHLO</name>